<keyword evidence="5" id="KW-0804">Transcription</keyword>
<evidence type="ECO:0000256" key="6">
    <source>
        <dbReference type="ARBA" id="ARBA00023242"/>
    </source>
</evidence>
<organism evidence="10 11">
    <name type="scientific">Mesorhabditis spiculigera</name>
    <dbReference type="NCBI Taxonomy" id="96644"/>
    <lineage>
        <taxon>Eukaryota</taxon>
        <taxon>Metazoa</taxon>
        <taxon>Ecdysozoa</taxon>
        <taxon>Nematoda</taxon>
        <taxon>Chromadorea</taxon>
        <taxon>Rhabditida</taxon>
        <taxon>Rhabditina</taxon>
        <taxon>Rhabditomorpha</taxon>
        <taxon>Rhabditoidea</taxon>
        <taxon>Rhabditidae</taxon>
        <taxon>Mesorhabditinae</taxon>
        <taxon>Mesorhabditis</taxon>
    </lineage>
</organism>
<evidence type="ECO:0000256" key="4">
    <source>
        <dbReference type="ARBA" id="ARBA00023015"/>
    </source>
</evidence>
<dbReference type="SUPFAM" id="SSF47769">
    <property type="entry name" value="SAM/Pointed domain"/>
    <property type="match status" value="1"/>
</dbReference>
<dbReference type="Gene3D" id="1.10.150.50">
    <property type="entry name" value="Transcription Factor, Ets-1"/>
    <property type="match status" value="1"/>
</dbReference>
<feature type="compositionally biased region" description="Low complexity" evidence="7">
    <location>
        <begin position="421"/>
        <end position="430"/>
    </location>
</feature>
<dbReference type="EMBL" id="CATQJA010001187">
    <property type="protein sequence ID" value="CAJ0566220.1"/>
    <property type="molecule type" value="Genomic_DNA"/>
</dbReference>
<evidence type="ECO:0000256" key="1">
    <source>
        <dbReference type="ARBA" id="ARBA00004123"/>
    </source>
</evidence>
<keyword evidence="6" id="KW-0539">Nucleus</keyword>
<name>A0AA36CD83_9BILA</name>
<sequence>MSDSGNTPSPSTVPSTTSSCVSTTATRTTPITTKSPIPTSLSEWQLLAVLQKANLVQYYDIFISQGGDDINQIMQCDESEFLEIMSLVGMLSKPLHVRRLQRTLNDFSKDPAAFNLAAIPLIGAPPMPNFPAGGNPIDFLLPGAVTLGAALQQSPSPSLFSTETIPAFSTSSAATSTTKTPIPTPVPITAIDFTNPISAIGATANVLSGDYLQTLMASAVAQQQQQQQSVTTKFNEHNITTANSKDPNSMRITKSGIPSSSSSPHISSTDDYVALGDFDPNGPQTETPTLSEAQVRRLLQCATALVQNLPKLAPKLVQNKKRISQEIIDVMTGNPPRVDDYRKFSAIYGRFDAKRKPEKILTLHEVSVNEAAAQLCMLSPVLLTRRDELFPLARQVVKDAGYHYTKSRERKRKEDNDGADSSPSISPAPSLNDDDEQFEEKRRRLDVVS</sequence>
<feature type="compositionally biased region" description="Basic and acidic residues" evidence="7">
    <location>
        <begin position="439"/>
        <end position="449"/>
    </location>
</feature>
<proteinExistence type="inferred from homology"/>
<evidence type="ECO:0000256" key="3">
    <source>
        <dbReference type="ARBA" id="ARBA00022491"/>
    </source>
</evidence>
<keyword evidence="11" id="KW-1185">Reference proteome</keyword>
<reference evidence="10" key="1">
    <citation type="submission" date="2023-06" db="EMBL/GenBank/DDBJ databases">
        <authorList>
            <person name="Delattre M."/>
        </authorList>
    </citation>
    <scope>NUCLEOTIDE SEQUENCE</scope>
    <source>
        <strain evidence="10">AF72</strain>
    </source>
</reference>
<keyword evidence="4" id="KW-0805">Transcription regulation</keyword>
<feature type="compositionally biased region" description="Low complexity" evidence="7">
    <location>
        <begin position="7"/>
        <end position="31"/>
    </location>
</feature>
<dbReference type="GO" id="GO:0003712">
    <property type="term" value="F:transcription coregulator activity"/>
    <property type="evidence" value="ECO:0007669"/>
    <property type="project" value="InterPro"/>
</dbReference>
<feature type="domain" description="NAB co-repressor" evidence="9">
    <location>
        <begin position="289"/>
        <end position="410"/>
    </location>
</feature>
<comment type="subcellular location">
    <subcellularLocation>
        <location evidence="1">Nucleus</location>
    </subcellularLocation>
</comment>
<comment type="caution">
    <text evidence="10">The sequence shown here is derived from an EMBL/GenBank/DDBJ whole genome shotgun (WGS) entry which is preliminary data.</text>
</comment>
<dbReference type="AlphaFoldDB" id="A0AA36CD83"/>
<accession>A0AA36CD83</accession>
<feature type="region of interest" description="Disordered" evidence="7">
    <location>
        <begin position="406"/>
        <end position="449"/>
    </location>
</feature>
<dbReference type="InterPro" id="IPR013761">
    <property type="entry name" value="SAM/pointed_sf"/>
</dbReference>
<evidence type="ECO:0000256" key="7">
    <source>
        <dbReference type="SAM" id="MobiDB-lite"/>
    </source>
</evidence>
<dbReference type="Pfam" id="PF04904">
    <property type="entry name" value="SAM_NCD1"/>
    <property type="match status" value="1"/>
</dbReference>
<dbReference type="GO" id="GO:0045892">
    <property type="term" value="P:negative regulation of DNA-templated transcription"/>
    <property type="evidence" value="ECO:0007669"/>
    <property type="project" value="InterPro"/>
</dbReference>
<protein>
    <submittedName>
        <fullName evidence="10">Uncharacterized protein</fullName>
    </submittedName>
</protein>
<comment type="similarity">
    <text evidence="2">Belongs to the NAB family.</text>
</comment>
<dbReference type="Proteomes" id="UP001177023">
    <property type="component" value="Unassembled WGS sequence"/>
</dbReference>
<dbReference type="GO" id="GO:0005634">
    <property type="term" value="C:nucleus"/>
    <property type="evidence" value="ECO:0007669"/>
    <property type="project" value="UniProtKB-SubCell"/>
</dbReference>
<dbReference type="InterPro" id="IPR039040">
    <property type="entry name" value="NAB_fam"/>
</dbReference>
<dbReference type="Gene3D" id="1.20.120.2010">
    <property type="entry name" value="NAB conserved domain 2"/>
    <property type="match status" value="1"/>
</dbReference>
<dbReference type="PANTHER" id="PTHR12623">
    <property type="entry name" value="NGFI-A BINDING PROTEIN"/>
    <property type="match status" value="1"/>
</dbReference>
<dbReference type="InterPro" id="IPR006989">
    <property type="entry name" value="NAB_co-repressor_dom"/>
</dbReference>
<evidence type="ECO:0000259" key="9">
    <source>
        <dbReference type="Pfam" id="PF04905"/>
    </source>
</evidence>
<evidence type="ECO:0000256" key="2">
    <source>
        <dbReference type="ARBA" id="ARBA00008864"/>
    </source>
</evidence>
<dbReference type="CDD" id="cd09487">
    <property type="entry name" value="SAM_superfamily"/>
    <property type="match status" value="1"/>
</dbReference>
<keyword evidence="3" id="KW-0678">Repressor</keyword>
<feature type="domain" description="Nab N-terminal" evidence="8">
    <location>
        <begin position="38"/>
        <end position="115"/>
    </location>
</feature>
<feature type="region of interest" description="Disordered" evidence="7">
    <location>
        <begin position="239"/>
        <end position="285"/>
    </location>
</feature>
<evidence type="ECO:0000259" key="8">
    <source>
        <dbReference type="Pfam" id="PF04904"/>
    </source>
</evidence>
<feature type="region of interest" description="Disordered" evidence="7">
    <location>
        <begin position="1"/>
        <end position="31"/>
    </location>
</feature>
<evidence type="ECO:0000256" key="5">
    <source>
        <dbReference type="ARBA" id="ARBA00023163"/>
    </source>
</evidence>
<feature type="compositionally biased region" description="Polar residues" evidence="7">
    <location>
        <begin position="239"/>
        <end position="252"/>
    </location>
</feature>
<dbReference type="InterPro" id="IPR006988">
    <property type="entry name" value="Nab_N"/>
</dbReference>
<feature type="non-terminal residue" evidence="10">
    <location>
        <position position="449"/>
    </location>
</feature>
<evidence type="ECO:0000313" key="10">
    <source>
        <dbReference type="EMBL" id="CAJ0566220.1"/>
    </source>
</evidence>
<dbReference type="FunFam" id="1.20.120.2010:FF:000001">
    <property type="entry name" value="NGFI-A-binding protein 1 isoform X1"/>
    <property type="match status" value="1"/>
</dbReference>
<evidence type="ECO:0000313" key="11">
    <source>
        <dbReference type="Proteomes" id="UP001177023"/>
    </source>
</evidence>
<dbReference type="Pfam" id="PF04905">
    <property type="entry name" value="NCD2"/>
    <property type="match status" value="1"/>
</dbReference>
<dbReference type="InterPro" id="IPR038398">
    <property type="entry name" value="NCD2_sf"/>
</dbReference>
<dbReference type="PANTHER" id="PTHR12623:SF10">
    <property type="entry name" value="NGFI-A-BINDING PROTEIN HOMOLOG"/>
    <property type="match status" value="1"/>
</dbReference>
<gene>
    <name evidence="10" type="ORF">MSPICULIGERA_LOCUS4832</name>
</gene>
<feature type="compositionally biased region" description="Low complexity" evidence="7">
    <location>
        <begin position="255"/>
        <end position="267"/>
    </location>
</feature>